<dbReference type="OMA" id="CITRYAP"/>
<dbReference type="AlphaFoldDB" id="A0A2G2YUV0"/>
<reference evidence="1 2" key="1">
    <citation type="journal article" date="2014" name="Nat. Genet.">
        <title>Genome sequence of the hot pepper provides insights into the evolution of pungency in Capsicum species.</title>
        <authorList>
            <person name="Kim S."/>
            <person name="Park M."/>
            <person name="Yeom S.I."/>
            <person name="Kim Y.M."/>
            <person name="Lee J.M."/>
            <person name="Lee H.A."/>
            <person name="Seo E."/>
            <person name="Choi J."/>
            <person name="Cheong K."/>
            <person name="Kim K.T."/>
            <person name="Jung K."/>
            <person name="Lee G.W."/>
            <person name="Oh S.K."/>
            <person name="Bae C."/>
            <person name="Kim S.B."/>
            <person name="Lee H.Y."/>
            <person name="Kim S.Y."/>
            <person name="Kim M.S."/>
            <person name="Kang B.C."/>
            <person name="Jo Y.D."/>
            <person name="Yang H.B."/>
            <person name="Jeong H.J."/>
            <person name="Kang W.H."/>
            <person name="Kwon J.K."/>
            <person name="Shin C."/>
            <person name="Lim J.Y."/>
            <person name="Park J.H."/>
            <person name="Huh J.H."/>
            <person name="Kim J.S."/>
            <person name="Kim B.D."/>
            <person name="Cohen O."/>
            <person name="Paran I."/>
            <person name="Suh M.C."/>
            <person name="Lee S.B."/>
            <person name="Kim Y.K."/>
            <person name="Shin Y."/>
            <person name="Noh S.J."/>
            <person name="Park J."/>
            <person name="Seo Y.S."/>
            <person name="Kwon S.Y."/>
            <person name="Kim H.A."/>
            <person name="Park J.M."/>
            <person name="Kim H.J."/>
            <person name="Choi S.B."/>
            <person name="Bosland P.W."/>
            <person name="Reeves G."/>
            <person name="Jo S.H."/>
            <person name="Lee B.W."/>
            <person name="Cho H.T."/>
            <person name="Choi H.S."/>
            <person name="Lee M.S."/>
            <person name="Yu Y."/>
            <person name="Do Choi Y."/>
            <person name="Park B.S."/>
            <person name="van Deynze A."/>
            <person name="Ashrafi H."/>
            <person name="Hill T."/>
            <person name="Kim W.T."/>
            <person name="Pai H.S."/>
            <person name="Ahn H.K."/>
            <person name="Yeam I."/>
            <person name="Giovannoni J.J."/>
            <person name="Rose J.K."/>
            <person name="Sorensen I."/>
            <person name="Lee S.J."/>
            <person name="Kim R.W."/>
            <person name="Choi I.Y."/>
            <person name="Choi B.S."/>
            <person name="Lim J.S."/>
            <person name="Lee Y.H."/>
            <person name="Choi D."/>
        </authorList>
    </citation>
    <scope>NUCLEOTIDE SEQUENCE [LARGE SCALE GENOMIC DNA]</scope>
    <source>
        <strain evidence="2">cv. CM334</strain>
    </source>
</reference>
<dbReference type="PANTHER" id="PTHR31973">
    <property type="entry name" value="POLYPROTEIN, PUTATIVE-RELATED"/>
    <property type="match status" value="1"/>
</dbReference>
<accession>A0A2G2YUV0</accession>
<dbReference type="PANTHER" id="PTHR31973:SF195">
    <property type="entry name" value="MUDR FAMILY TRANSPOSASE"/>
    <property type="match status" value="1"/>
</dbReference>
<sequence length="295" mass="33992">MDDNISWRWNSQNDTVRTMLVSGDVTFDKFMETIIRRGELSCGHDRICVKYMTNAGAFSRDRAPPVEIMNDEDVQIYLNDRNGEGDRPILRVSLIEKSLESGCGLSNHQSEDVLSSRVEKEVPRDNEDVLPCQVENDISLDNEDVLPFQVERDAPLDNEVDFQLPELLKDAIIRSHHSYIFSDDAFCITRYAPNHSCDLRSISGRYRHASAKVIAELIKERFREGKGPTPNEIKNTVSKELGCDVSYWTCWKAKQLSQNMIWGKPEHGYAKLEHIVTRLKKQMKVALQLWRFKSK</sequence>
<evidence type="ECO:0000313" key="1">
    <source>
        <dbReference type="EMBL" id="PHT73509.1"/>
    </source>
</evidence>
<name>A0A2G2YUV0_CAPAN</name>
<protein>
    <submittedName>
        <fullName evidence="1">Uncharacterized protein</fullName>
    </submittedName>
</protein>
<dbReference type="Gramene" id="PHT73509">
    <property type="protein sequence ID" value="PHT73509"/>
    <property type="gene ID" value="T459_24294"/>
</dbReference>
<reference evidence="1 2" key="2">
    <citation type="journal article" date="2017" name="Genome Biol.">
        <title>New reference genome sequences of hot pepper reveal the massive evolution of plant disease-resistance genes by retroduplication.</title>
        <authorList>
            <person name="Kim S."/>
            <person name="Park J."/>
            <person name="Yeom S.I."/>
            <person name="Kim Y.M."/>
            <person name="Seo E."/>
            <person name="Kim K.T."/>
            <person name="Kim M.S."/>
            <person name="Lee J.M."/>
            <person name="Cheong K."/>
            <person name="Shin H.S."/>
            <person name="Kim S.B."/>
            <person name="Han K."/>
            <person name="Lee J."/>
            <person name="Park M."/>
            <person name="Lee H.A."/>
            <person name="Lee H.Y."/>
            <person name="Lee Y."/>
            <person name="Oh S."/>
            <person name="Lee J.H."/>
            <person name="Choi E."/>
            <person name="Choi E."/>
            <person name="Lee S.E."/>
            <person name="Jeon J."/>
            <person name="Kim H."/>
            <person name="Choi G."/>
            <person name="Song H."/>
            <person name="Lee J."/>
            <person name="Lee S.C."/>
            <person name="Kwon J.K."/>
            <person name="Lee H.Y."/>
            <person name="Koo N."/>
            <person name="Hong Y."/>
            <person name="Kim R.W."/>
            <person name="Kang W.H."/>
            <person name="Huh J.H."/>
            <person name="Kang B.C."/>
            <person name="Yang T.J."/>
            <person name="Lee Y.H."/>
            <person name="Bennetzen J.L."/>
            <person name="Choi D."/>
        </authorList>
    </citation>
    <scope>NUCLEOTIDE SEQUENCE [LARGE SCALE GENOMIC DNA]</scope>
    <source>
        <strain evidence="2">cv. CM334</strain>
    </source>
</reference>
<gene>
    <name evidence="1" type="ORF">T459_24294</name>
</gene>
<proteinExistence type="predicted"/>
<comment type="caution">
    <text evidence="1">The sequence shown here is derived from an EMBL/GenBank/DDBJ whole genome shotgun (WGS) entry which is preliminary data.</text>
</comment>
<evidence type="ECO:0000313" key="2">
    <source>
        <dbReference type="Proteomes" id="UP000222542"/>
    </source>
</evidence>
<keyword evidence="2" id="KW-1185">Reference proteome</keyword>
<dbReference type="EMBL" id="AYRZ02000009">
    <property type="protein sequence ID" value="PHT73509.1"/>
    <property type="molecule type" value="Genomic_DNA"/>
</dbReference>
<organism evidence="1 2">
    <name type="scientific">Capsicum annuum</name>
    <name type="common">Capsicum pepper</name>
    <dbReference type="NCBI Taxonomy" id="4072"/>
    <lineage>
        <taxon>Eukaryota</taxon>
        <taxon>Viridiplantae</taxon>
        <taxon>Streptophyta</taxon>
        <taxon>Embryophyta</taxon>
        <taxon>Tracheophyta</taxon>
        <taxon>Spermatophyta</taxon>
        <taxon>Magnoliopsida</taxon>
        <taxon>eudicotyledons</taxon>
        <taxon>Gunneridae</taxon>
        <taxon>Pentapetalae</taxon>
        <taxon>asterids</taxon>
        <taxon>lamiids</taxon>
        <taxon>Solanales</taxon>
        <taxon>Solanaceae</taxon>
        <taxon>Solanoideae</taxon>
        <taxon>Capsiceae</taxon>
        <taxon>Capsicum</taxon>
    </lineage>
</organism>
<dbReference type="Proteomes" id="UP000222542">
    <property type="component" value="Unassembled WGS sequence"/>
</dbReference>